<gene>
    <name evidence="3" type="ORF">SMAR0320_LOCUS10233</name>
    <name evidence="4" type="ORF">SMAR0320_LOCUS10234</name>
</gene>
<feature type="domain" description="Trichome birefringence-like C-terminal" evidence="2">
    <location>
        <begin position="141"/>
        <end position="248"/>
    </location>
</feature>
<evidence type="ECO:0000313" key="3">
    <source>
        <dbReference type="EMBL" id="CAD9600726.1"/>
    </source>
</evidence>
<sequence>MVGGVDYSPILSSKRNLTIFIQGDSLAEQHFLGMICYAWSANNLSVNLERLSAQKDVAQGTVWQANITENDSSFKIQYLRWNQPRYPPSARLGLASTETVDFNLLAKPDFIFLGGWHHGFSDKDSVEQFLAQMSVQGINGHGKQNVFVLDALPNHFPGGKYLKSGKYPSTDGVCTRNNSKGDPDINENLISIMEGQANVKLLQISKLYYHRGNAHVGHIPEGTIWPQGGRDCLHWCIAAGVMDALTRMTLAAIYKNI</sequence>
<reference evidence="4" key="1">
    <citation type="submission" date="2021-01" db="EMBL/GenBank/DDBJ databases">
        <authorList>
            <person name="Corre E."/>
            <person name="Pelletier E."/>
            <person name="Niang G."/>
            <person name="Scheremetjew M."/>
            <person name="Finn R."/>
            <person name="Kale V."/>
            <person name="Holt S."/>
            <person name="Cochrane G."/>
            <person name="Meng A."/>
            <person name="Brown T."/>
            <person name="Cohen L."/>
        </authorList>
    </citation>
    <scope>NUCLEOTIDE SEQUENCE</scope>
    <source>
        <strain evidence="4">SM1012Den-03</strain>
    </source>
</reference>
<dbReference type="Pfam" id="PF13839">
    <property type="entry name" value="PC-Esterase"/>
    <property type="match status" value="1"/>
</dbReference>
<name>A0A6U3VIJ8_9STRA</name>
<accession>A0A6U3VIJ8</accession>
<evidence type="ECO:0000259" key="2">
    <source>
        <dbReference type="Pfam" id="PF13839"/>
    </source>
</evidence>
<dbReference type="InterPro" id="IPR026057">
    <property type="entry name" value="TBL_C"/>
</dbReference>
<dbReference type="EMBL" id="HBGZ01014305">
    <property type="protein sequence ID" value="CAD9600726.1"/>
    <property type="molecule type" value="Transcribed_RNA"/>
</dbReference>
<organism evidence="4">
    <name type="scientific">Skeletonema marinoi</name>
    <dbReference type="NCBI Taxonomy" id="267567"/>
    <lineage>
        <taxon>Eukaryota</taxon>
        <taxon>Sar</taxon>
        <taxon>Stramenopiles</taxon>
        <taxon>Ochrophyta</taxon>
        <taxon>Bacillariophyta</taxon>
        <taxon>Coscinodiscophyceae</taxon>
        <taxon>Thalassiosirophycidae</taxon>
        <taxon>Thalassiosirales</taxon>
        <taxon>Skeletonemataceae</taxon>
        <taxon>Skeletonema</taxon>
        <taxon>Skeletonema marinoi-dohrnii complex</taxon>
    </lineage>
</organism>
<dbReference type="GO" id="GO:0016740">
    <property type="term" value="F:transferase activity"/>
    <property type="evidence" value="ECO:0007669"/>
    <property type="project" value="InterPro"/>
</dbReference>
<comment type="similarity">
    <text evidence="1">Belongs to the PC-esterase family. TBL subfamily.</text>
</comment>
<dbReference type="AlphaFoldDB" id="A0A6U3VIJ8"/>
<evidence type="ECO:0000256" key="1">
    <source>
        <dbReference type="ARBA" id="ARBA00007727"/>
    </source>
</evidence>
<protein>
    <recommendedName>
        <fullName evidence="2">Trichome birefringence-like C-terminal domain-containing protein</fullName>
    </recommendedName>
</protein>
<evidence type="ECO:0000313" key="4">
    <source>
        <dbReference type="EMBL" id="CAD9600729.1"/>
    </source>
</evidence>
<proteinExistence type="inferred from homology"/>
<dbReference type="EMBL" id="HBGZ01014306">
    <property type="protein sequence ID" value="CAD9600729.1"/>
    <property type="molecule type" value="Transcribed_RNA"/>
</dbReference>